<dbReference type="Proteomes" id="UP000615446">
    <property type="component" value="Unassembled WGS sequence"/>
</dbReference>
<comment type="caution">
    <text evidence="2">The sequence shown here is derived from an EMBL/GenBank/DDBJ whole genome shotgun (WGS) entry which is preliminary data.</text>
</comment>
<proteinExistence type="predicted"/>
<accession>A0A8H3KUY8</accession>
<dbReference type="EMBL" id="BLAL01000020">
    <property type="protein sequence ID" value="GES76407.1"/>
    <property type="molecule type" value="Genomic_DNA"/>
</dbReference>
<evidence type="ECO:0000256" key="1">
    <source>
        <dbReference type="SAM" id="SignalP"/>
    </source>
</evidence>
<feature type="signal peptide" evidence="1">
    <location>
        <begin position="1"/>
        <end position="22"/>
    </location>
</feature>
<organism evidence="2 3">
    <name type="scientific">Rhizophagus clarus</name>
    <dbReference type="NCBI Taxonomy" id="94130"/>
    <lineage>
        <taxon>Eukaryota</taxon>
        <taxon>Fungi</taxon>
        <taxon>Fungi incertae sedis</taxon>
        <taxon>Mucoromycota</taxon>
        <taxon>Glomeromycotina</taxon>
        <taxon>Glomeromycetes</taxon>
        <taxon>Glomerales</taxon>
        <taxon>Glomeraceae</taxon>
        <taxon>Rhizophagus</taxon>
    </lineage>
</organism>
<protein>
    <submittedName>
        <fullName evidence="2">Uncharacterized protein</fullName>
    </submittedName>
</protein>
<keyword evidence="1" id="KW-0732">Signal</keyword>
<reference evidence="2" key="1">
    <citation type="submission" date="2019-10" db="EMBL/GenBank/DDBJ databases">
        <title>Conservation and host-specific expression of non-tandemly repeated heterogenous ribosome RNA gene in arbuscular mycorrhizal fungi.</title>
        <authorList>
            <person name="Maeda T."/>
            <person name="Kobayashi Y."/>
            <person name="Nakagawa T."/>
            <person name="Ezawa T."/>
            <person name="Yamaguchi K."/>
            <person name="Bino T."/>
            <person name="Nishimoto Y."/>
            <person name="Shigenobu S."/>
            <person name="Kawaguchi M."/>
        </authorList>
    </citation>
    <scope>NUCLEOTIDE SEQUENCE</scope>
    <source>
        <strain evidence="2">HR1</strain>
    </source>
</reference>
<evidence type="ECO:0000313" key="3">
    <source>
        <dbReference type="Proteomes" id="UP000615446"/>
    </source>
</evidence>
<sequence length="125" mass="14675">MPALTFFDICMLLSIYIRGSNEVEVCDVEPYDDAREKFSKCIQQEASLRYHILKSYIATPLTQILIIFSCSDQYIFMEGSTRELMTQIQICYVCQSNLVKSKWFLFFLDESGRVRSRASYEDKDF</sequence>
<feature type="chain" id="PRO_5034756874" evidence="1">
    <location>
        <begin position="23"/>
        <end position="125"/>
    </location>
</feature>
<evidence type="ECO:0000313" key="2">
    <source>
        <dbReference type="EMBL" id="GES76407.1"/>
    </source>
</evidence>
<dbReference type="AlphaFoldDB" id="A0A8H3KUY8"/>
<gene>
    <name evidence="2" type="ORF">RCL2_000381300</name>
</gene>
<name>A0A8H3KUY8_9GLOM</name>